<dbReference type="Gene3D" id="3.90.79.10">
    <property type="entry name" value="Nucleoside Triphosphate Pyrophosphohydrolase"/>
    <property type="match status" value="1"/>
</dbReference>
<accession>A0A9Q8CJX1</accession>
<dbReference type="OrthoDB" id="9806150at2"/>
<protein>
    <recommendedName>
        <fullName evidence="3">NUDIX hydrolase</fullName>
    </recommendedName>
</protein>
<organism evidence="1 2">
    <name type="scientific">Macrococcus carouselicus</name>
    <dbReference type="NCBI Taxonomy" id="69969"/>
    <lineage>
        <taxon>Bacteria</taxon>
        <taxon>Bacillati</taxon>
        <taxon>Bacillota</taxon>
        <taxon>Bacilli</taxon>
        <taxon>Bacillales</taxon>
        <taxon>Staphylococcaceae</taxon>
        <taxon>Macrococcus</taxon>
    </lineage>
</organism>
<sequence>MKKLIAQHDYKIFTVNTIQMTLNQKAGCFYQIVPPDWVNIIAFYKGRLIMERQFRIGVEESILELPGGVIDKGEV</sequence>
<evidence type="ECO:0000313" key="1">
    <source>
        <dbReference type="EMBL" id="TDM00817.1"/>
    </source>
</evidence>
<dbReference type="Proteomes" id="UP000295280">
    <property type="component" value="Unassembled WGS sequence"/>
</dbReference>
<keyword evidence="2" id="KW-1185">Reference proteome</keyword>
<evidence type="ECO:0000313" key="2">
    <source>
        <dbReference type="Proteomes" id="UP000295280"/>
    </source>
</evidence>
<reference evidence="1 2" key="1">
    <citation type="submission" date="2019-01" db="EMBL/GenBank/DDBJ databases">
        <title>Draft genome sequences of the type strains of six Macrococcus species.</title>
        <authorList>
            <person name="Mazhar S."/>
            <person name="Altermann E."/>
            <person name="Hill C."/>
            <person name="Mcauliffe O."/>
        </authorList>
    </citation>
    <scope>NUCLEOTIDE SEQUENCE [LARGE SCALE GENOMIC DNA]</scope>
    <source>
        <strain evidence="1 2">ATCC 51828</strain>
    </source>
</reference>
<dbReference type="InterPro" id="IPR015797">
    <property type="entry name" value="NUDIX_hydrolase-like_dom_sf"/>
</dbReference>
<dbReference type="RefSeq" id="WP_133418054.1">
    <property type="nucleotide sequence ID" value="NZ_SCWD01000003.1"/>
</dbReference>
<name>A0A9Q8CJX1_9STAP</name>
<comment type="caution">
    <text evidence="1">The sequence shown here is derived from an EMBL/GenBank/DDBJ whole genome shotgun (WGS) entry which is preliminary data.</text>
</comment>
<dbReference type="AlphaFoldDB" id="A0A9Q8CJX1"/>
<gene>
    <name evidence="1" type="ORF">ERX40_08375</name>
</gene>
<dbReference type="SUPFAM" id="SSF55811">
    <property type="entry name" value="Nudix"/>
    <property type="match status" value="1"/>
</dbReference>
<dbReference type="EMBL" id="SCWD01000003">
    <property type="protein sequence ID" value="TDM00817.1"/>
    <property type="molecule type" value="Genomic_DNA"/>
</dbReference>
<evidence type="ECO:0008006" key="3">
    <source>
        <dbReference type="Google" id="ProtNLM"/>
    </source>
</evidence>
<proteinExistence type="predicted"/>